<reference evidence="2" key="2">
    <citation type="submission" date="2010-07" db="EMBL/GenBank/DDBJ databases">
        <authorList>
            <consortium name="The Broad Institute Genome Sequencing Platform"/>
            <consortium name="Broad Institute Genome Sequencing Center for Infectious Disease"/>
            <person name="Ma L.-J."/>
            <person name="Dead R."/>
            <person name="Young S."/>
            <person name="Zeng Q."/>
            <person name="Koehrsen M."/>
            <person name="Alvarado L."/>
            <person name="Berlin A."/>
            <person name="Chapman S.B."/>
            <person name="Chen Z."/>
            <person name="Freedman E."/>
            <person name="Gellesch M."/>
            <person name="Goldberg J."/>
            <person name="Griggs A."/>
            <person name="Gujja S."/>
            <person name="Heilman E.R."/>
            <person name="Heiman D."/>
            <person name="Hepburn T."/>
            <person name="Howarth C."/>
            <person name="Jen D."/>
            <person name="Larson L."/>
            <person name="Mehta T."/>
            <person name="Neiman D."/>
            <person name="Pearson M."/>
            <person name="Roberts A."/>
            <person name="Saif S."/>
            <person name="Shea T."/>
            <person name="Shenoy N."/>
            <person name="Sisk P."/>
            <person name="Stolte C."/>
            <person name="Sykes S."/>
            <person name="Walk T."/>
            <person name="White J."/>
            <person name="Yandava C."/>
            <person name="Haas B."/>
            <person name="Nusbaum C."/>
            <person name="Birren B."/>
        </authorList>
    </citation>
    <scope>NUCLEOTIDE SEQUENCE</scope>
    <source>
        <strain evidence="2">R3-111a-1</strain>
    </source>
</reference>
<dbReference type="AlphaFoldDB" id="J3NGT6"/>
<name>J3NGT6_GAET3</name>
<reference evidence="3" key="5">
    <citation type="submission" date="2018-04" db="UniProtKB">
        <authorList>
            <consortium name="EnsemblFungi"/>
        </authorList>
    </citation>
    <scope>IDENTIFICATION</scope>
    <source>
        <strain evidence="3">R3-111a-1</strain>
    </source>
</reference>
<dbReference type="VEuPathDB" id="FungiDB:GGTG_00475"/>
<dbReference type="EMBL" id="GL385395">
    <property type="protein sequence ID" value="EJT80476.1"/>
    <property type="molecule type" value="Genomic_DNA"/>
</dbReference>
<accession>J3NGT6</accession>
<organism evidence="2">
    <name type="scientific">Gaeumannomyces tritici (strain R3-111a-1)</name>
    <name type="common">Wheat and barley take-all root rot fungus</name>
    <name type="synonym">Gaeumannomyces graminis var. tritici</name>
    <dbReference type="NCBI Taxonomy" id="644352"/>
    <lineage>
        <taxon>Eukaryota</taxon>
        <taxon>Fungi</taxon>
        <taxon>Dikarya</taxon>
        <taxon>Ascomycota</taxon>
        <taxon>Pezizomycotina</taxon>
        <taxon>Sordariomycetes</taxon>
        <taxon>Sordariomycetidae</taxon>
        <taxon>Magnaporthales</taxon>
        <taxon>Magnaporthaceae</taxon>
        <taxon>Gaeumannomyces</taxon>
    </lineage>
</organism>
<feature type="region of interest" description="Disordered" evidence="1">
    <location>
        <begin position="60"/>
        <end position="89"/>
    </location>
</feature>
<reference evidence="3" key="4">
    <citation type="journal article" date="2015" name="G3 (Bethesda)">
        <title>Genome sequences of three phytopathogenic species of the Magnaporthaceae family of fungi.</title>
        <authorList>
            <person name="Okagaki L.H."/>
            <person name="Nunes C.C."/>
            <person name="Sailsbery J."/>
            <person name="Clay B."/>
            <person name="Brown D."/>
            <person name="John T."/>
            <person name="Oh Y."/>
            <person name="Young N."/>
            <person name="Fitzgerald M."/>
            <person name="Haas B.J."/>
            <person name="Zeng Q."/>
            <person name="Young S."/>
            <person name="Adiconis X."/>
            <person name="Fan L."/>
            <person name="Levin J.Z."/>
            <person name="Mitchell T.K."/>
            <person name="Okubara P.A."/>
            <person name="Farman M.L."/>
            <person name="Kohn L.M."/>
            <person name="Birren B."/>
            <person name="Ma L.-J."/>
            <person name="Dean R.A."/>
        </authorList>
    </citation>
    <scope>NUCLEOTIDE SEQUENCE</scope>
    <source>
        <strain evidence="3">R3-111a-1</strain>
    </source>
</reference>
<gene>
    <name evidence="3" type="primary">20340933</name>
    <name evidence="2" type="ORF">GGTG_00475</name>
</gene>
<evidence type="ECO:0000256" key="1">
    <source>
        <dbReference type="SAM" id="MobiDB-lite"/>
    </source>
</evidence>
<proteinExistence type="predicted"/>
<dbReference type="RefSeq" id="XP_009216485.1">
    <property type="nucleotide sequence ID" value="XM_009218221.1"/>
</dbReference>
<protein>
    <submittedName>
        <fullName evidence="2 3">Uncharacterized protein</fullName>
    </submittedName>
</protein>
<evidence type="ECO:0000313" key="3">
    <source>
        <dbReference type="EnsemblFungi" id="EJT80476"/>
    </source>
</evidence>
<keyword evidence="4" id="KW-1185">Reference proteome</keyword>
<reference evidence="2" key="3">
    <citation type="submission" date="2010-09" db="EMBL/GenBank/DDBJ databases">
        <title>Annotation of Gaeumannomyces graminis var. tritici R3-111a-1.</title>
        <authorList>
            <consortium name="The Broad Institute Genome Sequencing Platform"/>
            <person name="Ma L.-J."/>
            <person name="Dead R."/>
            <person name="Young S.K."/>
            <person name="Zeng Q."/>
            <person name="Gargeya S."/>
            <person name="Fitzgerald M."/>
            <person name="Haas B."/>
            <person name="Abouelleil A."/>
            <person name="Alvarado L."/>
            <person name="Arachchi H.M."/>
            <person name="Berlin A."/>
            <person name="Brown A."/>
            <person name="Chapman S.B."/>
            <person name="Chen Z."/>
            <person name="Dunbar C."/>
            <person name="Freedman E."/>
            <person name="Gearin G."/>
            <person name="Gellesch M."/>
            <person name="Goldberg J."/>
            <person name="Griggs A."/>
            <person name="Gujja S."/>
            <person name="Heiman D."/>
            <person name="Howarth C."/>
            <person name="Larson L."/>
            <person name="Lui A."/>
            <person name="MacDonald P.J.P."/>
            <person name="Mehta T."/>
            <person name="Montmayeur A."/>
            <person name="Murphy C."/>
            <person name="Neiman D."/>
            <person name="Pearson M."/>
            <person name="Priest M."/>
            <person name="Roberts A."/>
            <person name="Saif S."/>
            <person name="Shea T."/>
            <person name="Shenoy N."/>
            <person name="Sisk P."/>
            <person name="Stolte C."/>
            <person name="Sykes S."/>
            <person name="Yandava C."/>
            <person name="Wortman J."/>
            <person name="Nusbaum C."/>
            <person name="Birren B."/>
        </authorList>
    </citation>
    <scope>NUCLEOTIDE SEQUENCE</scope>
    <source>
        <strain evidence="2">R3-111a-1</strain>
    </source>
</reference>
<evidence type="ECO:0000313" key="2">
    <source>
        <dbReference type="EMBL" id="EJT80476.1"/>
    </source>
</evidence>
<dbReference type="EnsemblFungi" id="EJT80476">
    <property type="protein sequence ID" value="EJT80476"/>
    <property type="gene ID" value="GGTG_00475"/>
</dbReference>
<dbReference type="Proteomes" id="UP000006039">
    <property type="component" value="Unassembled WGS sequence"/>
</dbReference>
<dbReference type="HOGENOM" id="CLU_2026875_0_0_1"/>
<dbReference type="GeneID" id="20340933"/>
<evidence type="ECO:0000313" key="4">
    <source>
        <dbReference type="Proteomes" id="UP000006039"/>
    </source>
</evidence>
<reference evidence="4" key="1">
    <citation type="submission" date="2010-07" db="EMBL/GenBank/DDBJ databases">
        <title>The genome sequence of Gaeumannomyces graminis var. tritici strain R3-111a-1.</title>
        <authorList>
            <consortium name="The Broad Institute Genome Sequencing Platform"/>
            <person name="Ma L.-J."/>
            <person name="Dead R."/>
            <person name="Young S."/>
            <person name="Zeng Q."/>
            <person name="Koehrsen M."/>
            <person name="Alvarado L."/>
            <person name="Berlin A."/>
            <person name="Chapman S.B."/>
            <person name="Chen Z."/>
            <person name="Freedman E."/>
            <person name="Gellesch M."/>
            <person name="Goldberg J."/>
            <person name="Griggs A."/>
            <person name="Gujja S."/>
            <person name="Heilman E.R."/>
            <person name="Heiman D."/>
            <person name="Hepburn T."/>
            <person name="Howarth C."/>
            <person name="Jen D."/>
            <person name="Larson L."/>
            <person name="Mehta T."/>
            <person name="Neiman D."/>
            <person name="Pearson M."/>
            <person name="Roberts A."/>
            <person name="Saif S."/>
            <person name="Shea T."/>
            <person name="Shenoy N."/>
            <person name="Sisk P."/>
            <person name="Stolte C."/>
            <person name="Sykes S."/>
            <person name="Walk T."/>
            <person name="White J."/>
            <person name="Yandava C."/>
            <person name="Haas B."/>
            <person name="Nusbaum C."/>
            <person name="Birren B."/>
        </authorList>
    </citation>
    <scope>NUCLEOTIDE SEQUENCE [LARGE SCALE GENOMIC DNA]</scope>
    <source>
        <strain evidence="4">R3-111a-1</strain>
    </source>
</reference>
<sequence length="122" mass="13463">MLAKPDACIWRVTTVLSILPAHCLLRLDNTVGPAASRRRQRDDAVPPSARIPFPATLAGQKLTPKRGLPSNKARYTLPSRGKRGNSYLDNAQASSSEMLAGWLAGWWAVRKQLGTFHEESLR</sequence>